<keyword evidence="3" id="KW-1185">Reference proteome</keyword>
<reference evidence="2 3" key="1">
    <citation type="journal article" date="2018" name="Sci. Rep.">
        <title>Genomic signatures of local adaptation to the degree of environmental predictability in rotifers.</title>
        <authorList>
            <person name="Franch-Gras L."/>
            <person name="Hahn C."/>
            <person name="Garcia-Roger E.M."/>
            <person name="Carmona M.J."/>
            <person name="Serra M."/>
            <person name="Gomez A."/>
        </authorList>
    </citation>
    <scope>NUCLEOTIDE SEQUENCE [LARGE SCALE GENOMIC DNA]</scope>
    <source>
        <strain evidence="2">HYR1</strain>
    </source>
</reference>
<evidence type="ECO:0000313" key="2">
    <source>
        <dbReference type="EMBL" id="RNA23635.1"/>
    </source>
</evidence>
<feature type="transmembrane region" description="Helical" evidence="1">
    <location>
        <begin position="48"/>
        <end position="64"/>
    </location>
</feature>
<dbReference type="EMBL" id="REGN01003246">
    <property type="protein sequence ID" value="RNA23635.1"/>
    <property type="molecule type" value="Genomic_DNA"/>
</dbReference>
<dbReference type="Proteomes" id="UP000276133">
    <property type="component" value="Unassembled WGS sequence"/>
</dbReference>
<name>A0A3M7RJY2_BRAPC</name>
<comment type="caution">
    <text evidence="2">The sequence shown here is derived from an EMBL/GenBank/DDBJ whole genome shotgun (WGS) entry which is preliminary data.</text>
</comment>
<evidence type="ECO:0000313" key="3">
    <source>
        <dbReference type="Proteomes" id="UP000276133"/>
    </source>
</evidence>
<gene>
    <name evidence="2" type="ORF">BpHYR1_015528</name>
</gene>
<accession>A0A3M7RJY2</accession>
<keyword evidence="1" id="KW-0472">Membrane</keyword>
<dbReference type="AlphaFoldDB" id="A0A3M7RJY2"/>
<keyword evidence="1" id="KW-1133">Transmembrane helix</keyword>
<evidence type="ECO:0000256" key="1">
    <source>
        <dbReference type="SAM" id="Phobius"/>
    </source>
</evidence>
<protein>
    <submittedName>
        <fullName evidence="2">Uncharacterized protein</fullName>
    </submittedName>
</protein>
<sequence length="86" mass="9774">MKYLFYSESKNCPAKTLQVCKVLNRLNLGGTKFYQLIHFAGQFLDSELGQLIIFLIILIIILKINRGPGRSHGLGIEILQRANLKK</sequence>
<keyword evidence="1" id="KW-0812">Transmembrane</keyword>
<organism evidence="2 3">
    <name type="scientific">Brachionus plicatilis</name>
    <name type="common">Marine rotifer</name>
    <name type="synonym">Brachionus muelleri</name>
    <dbReference type="NCBI Taxonomy" id="10195"/>
    <lineage>
        <taxon>Eukaryota</taxon>
        <taxon>Metazoa</taxon>
        <taxon>Spiralia</taxon>
        <taxon>Gnathifera</taxon>
        <taxon>Rotifera</taxon>
        <taxon>Eurotatoria</taxon>
        <taxon>Monogononta</taxon>
        <taxon>Pseudotrocha</taxon>
        <taxon>Ploima</taxon>
        <taxon>Brachionidae</taxon>
        <taxon>Brachionus</taxon>
    </lineage>
</organism>
<proteinExistence type="predicted"/>